<dbReference type="GO" id="GO:0009279">
    <property type="term" value="C:cell outer membrane"/>
    <property type="evidence" value="ECO:0007669"/>
    <property type="project" value="UniProtKB-SubCell"/>
</dbReference>
<keyword evidence="5" id="KW-0762">Sugar transport</keyword>
<evidence type="ECO:0000256" key="2">
    <source>
        <dbReference type="ARBA" id="ARBA00007055"/>
    </source>
</evidence>
<dbReference type="PANTHER" id="PTHR38762:SF1">
    <property type="entry name" value="CRYPTIC OUTER MEMBRANE PORIN BGLH-RELATED"/>
    <property type="match status" value="1"/>
</dbReference>
<dbReference type="GO" id="GO:0015144">
    <property type="term" value="F:carbohydrate transmembrane transporter activity"/>
    <property type="evidence" value="ECO:0007669"/>
    <property type="project" value="TreeGrafter"/>
</dbReference>
<evidence type="ECO:0000256" key="3">
    <source>
        <dbReference type="ARBA" id="ARBA00022448"/>
    </source>
</evidence>
<dbReference type="GO" id="GO:0046930">
    <property type="term" value="C:pore complex"/>
    <property type="evidence" value="ECO:0007669"/>
    <property type="project" value="UniProtKB-KW"/>
</dbReference>
<feature type="compositionally biased region" description="Low complexity" evidence="11">
    <location>
        <begin position="28"/>
        <end position="40"/>
    </location>
</feature>
<dbReference type="AlphaFoldDB" id="A0A5Y4CJL9"/>
<evidence type="ECO:0000256" key="7">
    <source>
        <dbReference type="ARBA" id="ARBA00023065"/>
    </source>
</evidence>
<dbReference type="GO" id="GO:0015774">
    <property type="term" value="P:polysaccharide transport"/>
    <property type="evidence" value="ECO:0007669"/>
    <property type="project" value="TreeGrafter"/>
</dbReference>
<dbReference type="Pfam" id="PF02264">
    <property type="entry name" value="LamB"/>
    <property type="match status" value="1"/>
</dbReference>
<keyword evidence="7" id="KW-0406">Ion transport</keyword>
<dbReference type="SUPFAM" id="SSF56935">
    <property type="entry name" value="Porins"/>
    <property type="match status" value="1"/>
</dbReference>
<comment type="similarity">
    <text evidence="2">Belongs to the porin LamB (TC 1.B.3) family.</text>
</comment>
<dbReference type="InterPro" id="IPR003192">
    <property type="entry name" value="Porin_LamB"/>
</dbReference>
<name>A0A5Y4CJL9_SALER</name>
<feature type="region of interest" description="Disordered" evidence="11">
    <location>
        <begin position="26"/>
        <end position="64"/>
    </location>
</feature>
<evidence type="ECO:0000256" key="6">
    <source>
        <dbReference type="ARBA" id="ARBA00022692"/>
    </source>
</evidence>
<dbReference type="GO" id="GO:0006811">
    <property type="term" value="P:monoatomic ion transport"/>
    <property type="evidence" value="ECO:0007669"/>
    <property type="project" value="UniProtKB-KW"/>
</dbReference>
<evidence type="ECO:0000256" key="5">
    <source>
        <dbReference type="ARBA" id="ARBA00022597"/>
    </source>
</evidence>
<comment type="caution">
    <text evidence="12">The sequence shown here is derived from an EMBL/GenBank/DDBJ whole genome shotgun (WGS) entry which is preliminary data.</text>
</comment>
<dbReference type="GO" id="GO:0015288">
    <property type="term" value="F:porin activity"/>
    <property type="evidence" value="ECO:0007669"/>
    <property type="project" value="UniProtKB-KW"/>
</dbReference>
<keyword evidence="4" id="KW-1134">Transmembrane beta strand</keyword>
<keyword evidence="10" id="KW-0998">Cell outer membrane</keyword>
<dbReference type="InterPro" id="IPR050286">
    <property type="entry name" value="G_neg_Bact_CarbUptk_Porin"/>
</dbReference>
<keyword evidence="3" id="KW-0813">Transport</keyword>
<organism evidence="12">
    <name type="scientific">Salmonella enterica</name>
    <name type="common">Salmonella choleraesuis</name>
    <dbReference type="NCBI Taxonomy" id="28901"/>
    <lineage>
        <taxon>Bacteria</taxon>
        <taxon>Pseudomonadati</taxon>
        <taxon>Pseudomonadota</taxon>
        <taxon>Gammaproteobacteria</taxon>
        <taxon>Enterobacterales</taxon>
        <taxon>Enterobacteriaceae</taxon>
        <taxon>Salmonella</taxon>
    </lineage>
</organism>
<gene>
    <name evidence="12" type="ORF">FQQ32_20155</name>
</gene>
<dbReference type="InterPro" id="IPR036998">
    <property type="entry name" value="Porin_LamB_sf"/>
</dbReference>
<evidence type="ECO:0000256" key="9">
    <source>
        <dbReference type="ARBA" id="ARBA00023136"/>
    </source>
</evidence>
<evidence type="ECO:0000313" key="12">
    <source>
        <dbReference type="EMBL" id="ECJ9902377.1"/>
    </source>
</evidence>
<evidence type="ECO:0000256" key="10">
    <source>
        <dbReference type="ARBA" id="ARBA00023237"/>
    </source>
</evidence>
<dbReference type="PANTHER" id="PTHR38762">
    <property type="entry name" value="CRYPTIC OUTER MEMBRANE PORIN BGLH-RELATED"/>
    <property type="match status" value="1"/>
</dbReference>
<evidence type="ECO:0000256" key="4">
    <source>
        <dbReference type="ARBA" id="ARBA00022452"/>
    </source>
</evidence>
<protein>
    <submittedName>
        <fullName evidence="12">Carbohydrate porin</fullName>
    </submittedName>
</protein>
<keyword evidence="8" id="KW-0626">Porin</keyword>
<evidence type="ECO:0000256" key="8">
    <source>
        <dbReference type="ARBA" id="ARBA00023114"/>
    </source>
</evidence>
<comment type="subcellular location">
    <subcellularLocation>
        <location evidence="1">Cell outer membrane</location>
        <topology evidence="1">Multi-pass membrane protein</topology>
    </subcellularLocation>
</comment>
<evidence type="ECO:0000256" key="1">
    <source>
        <dbReference type="ARBA" id="ARBA00004571"/>
    </source>
</evidence>
<dbReference type="EMBL" id="AAJAEW010000163">
    <property type="protein sequence ID" value="ECJ9902377.1"/>
    <property type="molecule type" value="Genomic_DNA"/>
</dbReference>
<keyword evidence="9" id="KW-0472">Membrane</keyword>
<proteinExistence type="inferred from homology"/>
<evidence type="ECO:0000256" key="11">
    <source>
        <dbReference type="SAM" id="MobiDB-lite"/>
    </source>
</evidence>
<keyword evidence="6" id="KW-0812">Transmembrane</keyword>
<dbReference type="Gene3D" id="2.40.170.10">
    <property type="entry name" value="Porin, LamB type"/>
    <property type="match status" value="1"/>
</dbReference>
<accession>A0A5Y4CJL9</accession>
<reference evidence="12" key="1">
    <citation type="submission" date="2019-07" db="EMBL/GenBank/DDBJ databases">
        <authorList>
            <consortium name="PulseNet: The National Subtyping Network for Foodborne Disease Surveillance"/>
            <person name="Tarr C.L."/>
            <person name="Trees E."/>
            <person name="Katz L.S."/>
            <person name="Carleton-Romer H.A."/>
            <person name="Stroika S."/>
            <person name="Kucerova Z."/>
            <person name="Roache K.F."/>
            <person name="Sabol A.L."/>
            <person name="Besser J."/>
            <person name="Gerner-Smidt P."/>
        </authorList>
    </citation>
    <scope>NUCLEOTIDE SEQUENCE</scope>
    <source>
        <strain evidence="12">PNUSAS085449</strain>
    </source>
</reference>
<sequence>MAALEQEIMRNQRELKEARLEIYELQKTNNSTSTSSSGNNKMQAERNLPAPVASVKGARDKAEGNKLDEKTLQQISRYIKDDSGLTTQGYFRSGWGTGSHGSPESWAIGSLGRSGNEYSGWFDFTFNQRVYRDDRHRVNAIVKLDGNAGQQYAKSWFGDDTRNDSKLQFQDLYVSTRGYLPFAPEADFWVGRHGLKGYEIQMLDWKIHSANAGSGVGIENWDIGTGKLDVAVMREDYDVWNKLRTNSRQINMNQLDIRLKNIPLAENTEMAVSAKYAQPNHASESKTEGDNYYDVKNAWLATAVFRHKLSRGAFNDVALQVADNSFATSFSSYDSATALFGVGKYYYGEHSGGIAYRFITQGENYLGDRIIVANALVYSAGNDIYSPDTGPHSAFRSLRAVVRPAWIWDKYNQTGLEAGWFRQDNTNQVDTRFRESGIKTTLFHTFKIDTSMLNSRPELRLYGTWIKVLDNGLDNFSFPDQKADQFTVGAQAEIWW</sequence>